<evidence type="ECO:0000256" key="2">
    <source>
        <dbReference type="ARBA" id="ARBA00022737"/>
    </source>
</evidence>
<keyword evidence="1 3" id="KW-0853">WD repeat</keyword>
<gene>
    <name evidence="7" type="primary">LOC123449691</name>
</gene>
<feature type="region of interest" description="Disordered" evidence="5">
    <location>
        <begin position="77"/>
        <end position="108"/>
    </location>
</feature>
<evidence type="ECO:0000256" key="1">
    <source>
        <dbReference type="ARBA" id="ARBA00022574"/>
    </source>
</evidence>
<accession>A0A8I6XI53</accession>
<feature type="zinc finger region" description="C3H1-type" evidence="4">
    <location>
        <begin position="27"/>
        <end position="53"/>
    </location>
</feature>
<evidence type="ECO:0000259" key="6">
    <source>
        <dbReference type="PROSITE" id="PS50103"/>
    </source>
</evidence>
<keyword evidence="4" id="KW-0863">Zinc-finger</keyword>
<evidence type="ECO:0000313" key="8">
    <source>
        <dbReference type="Proteomes" id="UP000011116"/>
    </source>
</evidence>
<dbReference type="InterPro" id="IPR000571">
    <property type="entry name" value="Znf_CCCH"/>
</dbReference>
<dbReference type="Pfam" id="PF00400">
    <property type="entry name" value="WD40"/>
    <property type="match status" value="3"/>
</dbReference>
<dbReference type="EnsemblPlants" id="HORVU.MOREX.r3.4HG0407530.1">
    <property type="protein sequence ID" value="HORVU.MOREX.r3.4HG0407530.1.CDS1"/>
    <property type="gene ID" value="HORVU.MOREX.r3.4HG0407530"/>
</dbReference>
<dbReference type="PROSITE" id="PS00678">
    <property type="entry name" value="WD_REPEATS_1"/>
    <property type="match status" value="1"/>
</dbReference>
<feature type="repeat" description="WD" evidence="3">
    <location>
        <begin position="149"/>
        <end position="190"/>
    </location>
</feature>
<dbReference type="RefSeq" id="XP_044982934.1">
    <property type="nucleotide sequence ID" value="XM_045126999.1"/>
</dbReference>
<dbReference type="PANTHER" id="PTHR44489:SF1">
    <property type="entry name" value="ZINC FINGER CCCH DOMAIN-CONTAINING PROTEIN 63"/>
    <property type="match status" value="1"/>
</dbReference>
<dbReference type="InterPro" id="IPR020472">
    <property type="entry name" value="WD40_PAC1"/>
</dbReference>
<sequence length="447" mass="47104">MAAVQRRQPLPPASHKLRRGEPACSGTAPPPVCRYWKSGHCVRKPCRFLHADPAQAPPPSVVVAKKRSNTWVNTSSKIAKPSAATDGGEAAVPPVPPTTTKPSPATNVVGAAVPPVPPTKPDQPPVRVQEQPVGGVWCVGDGIRGVARLEGHSKAVTGVAVPEGSGKLFSGSLDGTVRAWDCATGQCVRVAPVQEGEVGRLIAMGPWVLLGVRGAVRALHAGSGNELRLRLPAAAAQVTALLAEDDERLFAGAEDGAIYMWRLDRERQRFDEVAALAGHGGHAVASLAQGKGALYSGAADGGIRVWDLETRRCVCSFAGHASIVTALLCWDRFLLSSSVDGTVKAWRSKPDHGDVDPELEVHYTHREEGERVVAMDGTHDAGKKPVLLVSRGDGVVRVYDLPSFKPRGQIRCNGEVTAMSLRTPGVAFTGDASGEVRVVKWTPAAAS</sequence>
<reference evidence="8" key="1">
    <citation type="journal article" date="2012" name="Nature">
        <title>A physical, genetic and functional sequence assembly of the barley genome.</title>
        <authorList>
            <consortium name="The International Barley Genome Sequencing Consortium"/>
            <person name="Mayer K.F."/>
            <person name="Waugh R."/>
            <person name="Brown J.W."/>
            <person name="Schulman A."/>
            <person name="Langridge P."/>
            <person name="Platzer M."/>
            <person name="Fincher G.B."/>
            <person name="Muehlbauer G.J."/>
            <person name="Sato K."/>
            <person name="Close T.J."/>
            <person name="Wise R.P."/>
            <person name="Stein N."/>
        </authorList>
    </citation>
    <scope>NUCLEOTIDE SEQUENCE [LARGE SCALE GENOMIC DNA]</scope>
    <source>
        <strain evidence="8">cv. Morex</strain>
    </source>
</reference>
<reference evidence="7" key="2">
    <citation type="submission" date="2020-10" db="EMBL/GenBank/DDBJ databases">
        <authorList>
            <person name="Scholz U."/>
            <person name="Mascher M."/>
            <person name="Fiebig A."/>
        </authorList>
    </citation>
    <scope>NUCLEOTIDE SEQUENCE [LARGE SCALE GENOMIC DNA]</scope>
    <source>
        <strain evidence="7">cv. Morex</strain>
    </source>
</reference>
<dbReference type="InterPro" id="IPR001680">
    <property type="entry name" value="WD40_rpt"/>
</dbReference>
<dbReference type="GeneID" id="123449691"/>
<dbReference type="Gene3D" id="2.130.10.10">
    <property type="entry name" value="YVTN repeat-like/Quinoprotein amine dehydrogenase"/>
    <property type="match status" value="2"/>
</dbReference>
<dbReference type="Proteomes" id="UP000011116">
    <property type="component" value="Chromosome 4H"/>
</dbReference>
<dbReference type="OrthoDB" id="59941at2759"/>
<evidence type="ECO:0000256" key="4">
    <source>
        <dbReference type="PROSITE-ProRule" id="PRU00723"/>
    </source>
</evidence>
<dbReference type="InterPro" id="IPR019775">
    <property type="entry name" value="WD40_repeat_CS"/>
</dbReference>
<dbReference type="PROSITE" id="PS50082">
    <property type="entry name" value="WD_REPEATS_2"/>
    <property type="match status" value="2"/>
</dbReference>
<evidence type="ECO:0000256" key="5">
    <source>
        <dbReference type="SAM" id="MobiDB-lite"/>
    </source>
</evidence>
<dbReference type="SMART" id="SM00320">
    <property type="entry name" value="WD40"/>
    <property type="match status" value="6"/>
</dbReference>
<dbReference type="SMR" id="A0A8I6XI53"/>
<keyword evidence="8" id="KW-1185">Reference proteome</keyword>
<dbReference type="Gramene" id="HORVU.MOREX.r3.4HG0407530.1">
    <property type="protein sequence ID" value="HORVU.MOREX.r3.4HG0407530.1.CDS1"/>
    <property type="gene ID" value="HORVU.MOREX.r3.4HG0407530"/>
</dbReference>
<dbReference type="PROSITE" id="PS50103">
    <property type="entry name" value="ZF_C3H1"/>
    <property type="match status" value="1"/>
</dbReference>
<keyword evidence="4" id="KW-0862">Zinc</keyword>
<dbReference type="Gramene" id="HORVU.MOREX.r2.4HG0339240.1">
    <property type="protein sequence ID" value="HORVU.MOREX.r2.4HG0339240.1.CDS.1"/>
    <property type="gene ID" value="HORVU.MOREX.r2.4HG0339240"/>
</dbReference>
<dbReference type="SUPFAM" id="SSF50978">
    <property type="entry name" value="WD40 repeat-like"/>
    <property type="match status" value="1"/>
</dbReference>
<protein>
    <recommendedName>
        <fullName evidence="6">C3H1-type domain-containing protein</fullName>
    </recommendedName>
</protein>
<dbReference type="PRINTS" id="PR00320">
    <property type="entry name" value="GPROTEINBRPT"/>
</dbReference>
<dbReference type="GO" id="GO:0008270">
    <property type="term" value="F:zinc ion binding"/>
    <property type="evidence" value="ECO:0007669"/>
    <property type="project" value="UniProtKB-KW"/>
</dbReference>
<feature type="domain" description="C3H1-type" evidence="6">
    <location>
        <begin position="27"/>
        <end position="53"/>
    </location>
</feature>
<keyword evidence="4" id="KW-0479">Metal-binding</keyword>
<organism evidence="7 8">
    <name type="scientific">Hordeum vulgare subsp. vulgare</name>
    <name type="common">Domesticated barley</name>
    <dbReference type="NCBI Taxonomy" id="112509"/>
    <lineage>
        <taxon>Eukaryota</taxon>
        <taxon>Viridiplantae</taxon>
        <taxon>Streptophyta</taxon>
        <taxon>Embryophyta</taxon>
        <taxon>Tracheophyta</taxon>
        <taxon>Spermatophyta</taxon>
        <taxon>Magnoliopsida</taxon>
        <taxon>Liliopsida</taxon>
        <taxon>Poales</taxon>
        <taxon>Poaceae</taxon>
        <taxon>BOP clade</taxon>
        <taxon>Pooideae</taxon>
        <taxon>Triticodae</taxon>
        <taxon>Triticeae</taxon>
        <taxon>Hordeinae</taxon>
        <taxon>Hordeum</taxon>
    </lineage>
</organism>
<evidence type="ECO:0000313" key="7">
    <source>
        <dbReference type="EnsemblPlants" id="HORVU.MOREX.r3.4HG0407530.1.CDS1"/>
    </source>
</evidence>
<evidence type="ECO:0000256" key="3">
    <source>
        <dbReference type="PROSITE-ProRule" id="PRU00221"/>
    </source>
</evidence>
<dbReference type="PANTHER" id="PTHR44489">
    <property type="match status" value="1"/>
</dbReference>
<dbReference type="InterPro" id="IPR015943">
    <property type="entry name" value="WD40/YVTN_repeat-like_dom_sf"/>
</dbReference>
<reference evidence="7" key="3">
    <citation type="submission" date="2022-01" db="UniProtKB">
        <authorList>
            <consortium name="EnsemblPlants"/>
        </authorList>
    </citation>
    <scope>IDENTIFICATION</scope>
    <source>
        <strain evidence="7">subsp. vulgare</strain>
    </source>
</reference>
<keyword evidence="2" id="KW-0677">Repeat</keyword>
<name>A0A8I6XI53_HORVV</name>
<proteinExistence type="predicted"/>
<dbReference type="InterPro" id="IPR044715">
    <property type="entry name" value="WDR86-like"/>
</dbReference>
<dbReference type="InterPro" id="IPR036322">
    <property type="entry name" value="WD40_repeat_dom_sf"/>
</dbReference>
<feature type="repeat" description="WD" evidence="3">
    <location>
        <begin position="294"/>
        <end position="316"/>
    </location>
</feature>
<feature type="region of interest" description="Disordered" evidence="5">
    <location>
        <begin position="1"/>
        <end position="29"/>
    </location>
</feature>
<dbReference type="KEGG" id="hvg:123449691"/>
<dbReference type="AlphaFoldDB" id="A0A8I6XI53"/>
<dbReference type="PROSITE" id="PS50294">
    <property type="entry name" value="WD_REPEATS_REGION"/>
    <property type="match status" value="1"/>
</dbReference>